<reference evidence="8 9" key="1">
    <citation type="submission" date="2020-05" db="EMBL/GenBank/DDBJ databases">
        <title>Genome sequence of Kribbella sandramycini ATCC 39419.</title>
        <authorList>
            <person name="Maclea K.S."/>
            <person name="Fair J.L."/>
        </authorList>
    </citation>
    <scope>NUCLEOTIDE SEQUENCE [LARGE SCALE GENOMIC DNA]</scope>
    <source>
        <strain evidence="8 9">ATCC 39419</strain>
    </source>
</reference>
<evidence type="ECO:0000256" key="1">
    <source>
        <dbReference type="ARBA" id="ARBA00004196"/>
    </source>
</evidence>
<feature type="chain" id="PRO_5038257897" evidence="5">
    <location>
        <begin position="26"/>
        <end position="339"/>
    </location>
</feature>
<evidence type="ECO:0000313" key="10">
    <source>
        <dbReference type="Proteomes" id="UP000553957"/>
    </source>
</evidence>
<dbReference type="EMBL" id="JABJRC010000005">
    <property type="protein sequence ID" value="NOL42863.1"/>
    <property type="molecule type" value="Genomic_DNA"/>
</dbReference>
<evidence type="ECO:0000256" key="5">
    <source>
        <dbReference type="SAM" id="SignalP"/>
    </source>
</evidence>
<dbReference type="RefSeq" id="WP_171675346.1">
    <property type="nucleotide sequence ID" value="NZ_BAAAGT010000004.1"/>
</dbReference>
<comment type="similarity">
    <text evidence="2">Belongs to the bacterial solute-binding protein 8 family.</text>
</comment>
<dbReference type="InterPro" id="IPR051313">
    <property type="entry name" value="Bact_iron-sidero_bind"/>
</dbReference>
<dbReference type="PROSITE" id="PS51257">
    <property type="entry name" value="PROKAR_LIPOPROTEIN"/>
    <property type="match status" value="1"/>
</dbReference>
<dbReference type="GO" id="GO:0030288">
    <property type="term" value="C:outer membrane-bounded periplasmic space"/>
    <property type="evidence" value="ECO:0007669"/>
    <property type="project" value="TreeGrafter"/>
</dbReference>
<dbReference type="AlphaFoldDB" id="A0A7Y4L222"/>
<dbReference type="SUPFAM" id="SSF53807">
    <property type="entry name" value="Helical backbone' metal receptor"/>
    <property type="match status" value="1"/>
</dbReference>
<evidence type="ECO:0000313" key="7">
    <source>
        <dbReference type="EMBL" id="MBB6566480.1"/>
    </source>
</evidence>
<dbReference type="Pfam" id="PF01497">
    <property type="entry name" value="Peripla_BP_2"/>
    <property type="match status" value="1"/>
</dbReference>
<name>A0A7Y4L222_9ACTN</name>
<evidence type="ECO:0000256" key="3">
    <source>
        <dbReference type="ARBA" id="ARBA00022448"/>
    </source>
</evidence>
<proteinExistence type="inferred from homology"/>
<evidence type="ECO:0000256" key="4">
    <source>
        <dbReference type="ARBA" id="ARBA00022729"/>
    </source>
</evidence>
<dbReference type="CDD" id="cd01146">
    <property type="entry name" value="FhuD"/>
    <property type="match status" value="1"/>
</dbReference>
<accession>A0A7Y4L222</accession>
<evidence type="ECO:0000256" key="2">
    <source>
        <dbReference type="ARBA" id="ARBA00008814"/>
    </source>
</evidence>
<keyword evidence="3" id="KW-0813">Transport</keyword>
<dbReference type="GO" id="GO:1901678">
    <property type="term" value="P:iron coordination entity transport"/>
    <property type="evidence" value="ECO:0007669"/>
    <property type="project" value="UniProtKB-ARBA"/>
</dbReference>
<reference evidence="7 10" key="2">
    <citation type="submission" date="2020-08" db="EMBL/GenBank/DDBJ databases">
        <title>Sequencing the genomes of 1000 actinobacteria strains.</title>
        <authorList>
            <person name="Klenk H.-P."/>
        </authorList>
    </citation>
    <scope>NUCLEOTIDE SEQUENCE [LARGE SCALE GENOMIC DNA]</scope>
    <source>
        <strain evidence="7 10">DSM 15626</strain>
    </source>
</reference>
<feature type="signal peptide" evidence="5">
    <location>
        <begin position="1"/>
        <end position="25"/>
    </location>
</feature>
<dbReference type="Proteomes" id="UP000553957">
    <property type="component" value="Unassembled WGS sequence"/>
</dbReference>
<evidence type="ECO:0000259" key="6">
    <source>
        <dbReference type="PROSITE" id="PS50983"/>
    </source>
</evidence>
<dbReference type="InterPro" id="IPR002491">
    <property type="entry name" value="ABC_transptr_periplasmic_BD"/>
</dbReference>
<evidence type="ECO:0000313" key="9">
    <source>
        <dbReference type="Proteomes" id="UP000534306"/>
    </source>
</evidence>
<gene>
    <name evidence="7" type="ORF">HNR71_002117</name>
    <name evidence="8" type="ORF">HPO96_21690</name>
</gene>
<comment type="subcellular location">
    <subcellularLocation>
        <location evidence="1">Cell envelope</location>
    </subcellularLocation>
</comment>
<dbReference type="Proteomes" id="UP000534306">
    <property type="component" value="Unassembled WGS sequence"/>
</dbReference>
<sequence length="339" mass="35766">MFWPRRLRAISATAGVLIASSSLVACGAADDAQPQASGGTASAGFPVTLKNTFGETVVPAKPQRIVTLGWNAQSIVHALGETPVAMPKVTYGPTAAGVSAWDADWFDASKTQLLDTGDKFPFEKIAGLKPDVILAPYEGFDKATYDTLTGIAPTVAYPGKPWQTTWQEQTLLVGQALGKKTEAEKLISDLNAEVKQVAADHPEFKGKTISVGSFGTDNWLYMPTDPRVQILTELGFVNSPGVEALQKQNAKQEFAVPISKEKIADAEADVLVAYVDGLGPDKFAADPLYASLGAVKRGSTFASADQQLISAMSSVSVQSVPWVLAKIVPALSKAANAAN</sequence>
<dbReference type="PROSITE" id="PS50983">
    <property type="entry name" value="FE_B12_PBP"/>
    <property type="match status" value="1"/>
</dbReference>
<evidence type="ECO:0000313" key="8">
    <source>
        <dbReference type="EMBL" id="NOL42863.1"/>
    </source>
</evidence>
<feature type="domain" description="Fe/B12 periplasmic-binding" evidence="6">
    <location>
        <begin position="64"/>
        <end position="335"/>
    </location>
</feature>
<comment type="caution">
    <text evidence="8">The sequence shown here is derived from an EMBL/GenBank/DDBJ whole genome shotgun (WGS) entry which is preliminary data.</text>
</comment>
<keyword evidence="9" id="KW-1185">Reference proteome</keyword>
<dbReference type="Gene3D" id="3.40.50.1980">
    <property type="entry name" value="Nitrogenase molybdenum iron protein domain"/>
    <property type="match status" value="2"/>
</dbReference>
<organism evidence="8 9">
    <name type="scientific">Kribbella sandramycini</name>
    <dbReference type="NCBI Taxonomy" id="60450"/>
    <lineage>
        <taxon>Bacteria</taxon>
        <taxon>Bacillati</taxon>
        <taxon>Actinomycetota</taxon>
        <taxon>Actinomycetes</taxon>
        <taxon>Propionibacteriales</taxon>
        <taxon>Kribbellaceae</taxon>
        <taxon>Kribbella</taxon>
    </lineage>
</organism>
<dbReference type="PANTHER" id="PTHR30532:SF24">
    <property type="entry name" value="FERRIC ENTEROBACTIN-BINDING PERIPLASMIC PROTEIN FEPB"/>
    <property type="match status" value="1"/>
</dbReference>
<dbReference type="EMBL" id="JACHKF010000001">
    <property type="protein sequence ID" value="MBB6566480.1"/>
    <property type="molecule type" value="Genomic_DNA"/>
</dbReference>
<protein>
    <submittedName>
        <fullName evidence="7">Iron complex transport system substrate-binding protein</fullName>
    </submittedName>
    <submittedName>
        <fullName evidence="8">Iron-siderophore ABC transporter substrate-binding protein</fullName>
    </submittedName>
</protein>
<dbReference type="PANTHER" id="PTHR30532">
    <property type="entry name" value="IRON III DICITRATE-BINDING PERIPLASMIC PROTEIN"/>
    <property type="match status" value="1"/>
</dbReference>
<keyword evidence="4 5" id="KW-0732">Signal</keyword>